<dbReference type="Proteomes" id="UP001595901">
    <property type="component" value="Unassembled WGS sequence"/>
</dbReference>
<dbReference type="PANTHER" id="PTHR33498:SF1">
    <property type="entry name" value="TRANSPOSASE FOR INSERTION SEQUENCE ELEMENT IS1557"/>
    <property type="match status" value="1"/>
</dbReference>
<dbReference type="PANTHER" id="PTHR33498">
    <property type="entry name" value="TRANSPOSASE FOR INSERTION SEQUENCE ELEMENT IS1557"/>
    <property type="match status" value="1"/>
</dbReference>
<dbReference type="Pfam" id="PF01610">
    <property type="entry name" value="DDE_Tnp_ISL3"/>
    <property type="match status" value="1"/>
</dbReference>
<dbReference type="EMBL" id="JBHSAC010000001">
    <property type="protein sequence ID" value="MFC3931266.1"/>
    <property type="molecule type" value="Genomic_DNA"/>
</dbReference>
<accession>A0ABV8CYT8</accession>
<dbReference type="Pfam" id="PF14690">
    <property type="entry name" value="Zn_ribbon_ISL3"/>
    <property type="match status" value="1"/>
</dbReference>
<gene>
    <name evidence="3" type="ORF">ACFOSE_00275</name>
</gene>
<dbReference type="InterPro" id="IPR002560">
    <property type="entry name" value="Transposase_DDE"/>
</dbReference>
<name>A0ABV8CYT8_9STRE</name>
<organism evidence="3 4">
    <name type="scientific">Streptococcus dentapri</name>
    <dbReference type="NCBI Taxonomy" id="573564"/>
    <lineage>
        <taxon>Bacteria</taxon>
        <taxon>Bacillati</taxon>
        <taxon>Bacillota</taxon>
        <taxon>Bacilli</taxon>
        <taxon>Lactobacillales</taxon>
        <taxon>Streptococcaceae</taxon>
        <taxon>Streptococcus</taxon>
    </lineage>
</organism>
<reference evidence="4" key="1">
    <citation type="journal article" date="2019" name="Int. J. Syst. Evol. Microbiol.">
        <title>The Global Catalogue of Microorganisms (GCM) 10K type strain sequencing project: providing services to taxonomists for standard genome sequencing and annotation.</title>
        <authorList>
            <consortium name="The Broad Institute Genomics Platform"/>
            <consortium name="The Broad Institute Genome Sequencing Center for Infectious Disease"/>
            <person name="Wu L."/>
            <person name="Ma J."/>
        </authorList>
    </citation>
    <scope>NUCLEOTIDE SEQUENCE [LARGE SCALE GENOMIC DNA]</scope>
    <source>
        <strain evidence="4">CCUG 58728</strain>
    </source>
</reference>
<proteinExistence type="predicted"/>
<sequence>MEQNDYIKESLDIKDPNITFETEFIKCFTHREYQAKLDYDAPNCPACQEKRENYDFQKPYKIPYLEMGGFKVLIRLKKRRFRCKTCGKIQVAKTSLVRENHQIPNIINHKITEKLMGRKAMTKIAEDLSVSLSTVYRQLERFESKTDWTYLPEVMSWDEYAFKKGKMSFIAQDYQSKKIVTILDRRTQTVIRNHFMCYPHKVRSRVKVITMDMFSPHYSLAKKLFPNTKIVLDRFYIIQNLSRAMNRFRIRIMNPFERKSIEYRALKHYWKLIQQDRRILSDKRFYRPTFRMHVTKQEIVQRLLSFSDDLRSHYELYQLLLFHFQEKKGEYFFELISDTIKHVHPIFKTVFSTFLKDKEKIVNALKLSFSNAKLETTNNLIKVIKRNAFGFRKFENFKKRIFLALNIKKERTSFVLSRC</sequence>
<evidence type="ECO:0000259" key="2">
    <source>
        <dbReference type="Pfam" id="PF14690"/>
    </source>
</evidence>
<protein>
    <submittedName>
        <fullName evidence="3">ISL3 family transposase</fullName>
    </submittedName>
</protein>
<evidence type="ECO:0000313" key="3">
    <source>
        <dbReference type="EMBL" id="MFC3931266.1"/>
    </source>
</evidence>
<keyword evidence="4" id="KW-1185">Reference proteome</keyword>
<evidence type="ECO:0000313" key="4">
    <source>
        <dbReference type="Proteomes" id="UP001595901"/>
    </source>
</evidence>
<dbReference type="NCBIfam" id="NF033550">
    <property type="entry name" value="transpos_ISL3"/>
    <property type="match status" value="1"/>
</dbReference>
<feature type="domain" description="Transposase IS204/IS1001/IS1096/IS1165 DDE" evidence="1">
    <location>
        <begin position="158"/>
        <end position="401"/>
    </location>
</feature>
<evidence type="ECO:0000259" key="1">
    <source>
        <dbReference type="Pfam" id="PF01610"/>
    </source>
</evidence>
<dbReference type="InterPro" id="IPR047951">
    <property type="entry name" value="Transpos_ISL3"/>
</dbReference>
<feature type="domain" description="Transposase IS204/IS1001/IS1096/IS1165 zinc-finger" evidence="2">
    <location>
        <begin position="42"/>
        <end position="86"/>
    </location>
</feature>
<dbReference type="InterPro" id="IPR029261">
    <property type="entry name" value="Transposase_Znf"/>
</dbReference>
<comment type="caution">
    <text evidence="3">The sequence shown here is derived from an EMBL/GenBank/DDBJ whole genome shotgun (WGS) entry which is preliminary data.</text>
</comment>
<dbReference type="RefSeq" id="WP_380429027.1">
    <property type="nucleotide sequence ID" value="NZ_JBHSAC010000001.1"/>
</dbReference>